<dbReference type="InterPro" id="IPR035093">
    <property type="entry name" value="RelE/ParE_toxin_dom_sf"/>
</dbReference>
<evidence type="ECO:0000313" key="4">
    <source>
        <dbReference type="Proteomes" id="UP000002572"/>
    </source>
</evidence>
<dbReference type="InterPro" id="IPR007712">
    <property type="entry name" value="RelE/ParE_toxin"/>
</dbReference>
<dbReference type="NCBIfam" id="TIGR02385">
    <property type="entry name" value="RelE_StbE"/>
    <property type="match status" value="1"/>
</dbReference>
<gene>
    <name evidence="3" type="ordered locus">Selin_0984</name>
</gene>
<protein>
    <submittedName>
        <fullName evidence="3">Addiction module toxin, RelE/StbE family</fullName>
    </submittedName>
</protein>
<dbReference type="SUPFAM" id="SSF143011">
    <property type="entry name" value="RelE-like"/>
    <property type="match status" value="1"/>
</dbReference>
<dbReference type="PANTHER" id="PTHR35601:SF1">
    <property type="entry name" value="TOXIN RELE"/>
    <property type="match status" value="1"/>
</dbReference>
<dbReference type="InParanoid" id="E6W358"/>
<name>E6W358_DESIS</name>
<dbReference type="Gene3D" id="3.30.2310.20">
    <property type="entry name" value="RelE-like"/>
    <property type="match status" value="1"/>
</dbReference>
<dbReference type="PANTHER" id="PTHR35601">
    <property type="entry name" value="TOXIN RELE"/>
    <property type="match status" value="1"/>
</dbReference>
<keyword evidence="4" id="KW-1185">Reference proteome</keyword>
<organism evidence="3 4">
    <name type="scientific">Desulfurispirillum indicum (strain ATCC BAA-1389 / DSM 22839 / S5)</name>
    <dbReference type="NCBI Taxonomy" id="653733"/>
    <lineage>
        <taxon>Bacteria</taxon>
        <taxon>Pseudomonadati</taxon>
        <taxon>Chrysiogenota</taxon>
        <taxon>Chrysiogenia</taxon>
        <taxon>Chrysiogenales</taxon>
        <taxon>Chrysiogenaceae</taxon>
        <taxon>Desulfurispirillum</taxon>
    </lineage>
</organism>
<evidence type="ECO:0000256" key="1">
    <source>
        <dbReference type="ARBA" id="ARBA00006226"/>
    </source>
</evidence>
<proteinExistence type="inferred from homology"/>
<dbReference type="AlphaFoldDB" id="E6W358"/>
<accession>E6W358</accession>
<dbReference type="STRING" id="653733.Selin_0984"/>
<reference evidence="3 4" key="1">
    <citation type="submission" date="2010-12" db="EMBL/GenBank/DDBJ databases">
        <title>Complete sequence of Desulfurispirillum indicum S5.</title>
        <authorList>
            <consortium name="US DOE Joint Genome Institute"/>
            <person name="Lucas S."/>
            <person name="Copeland A."/>
            <person name="Lapidus A."/>
            <person name="Cheng J.-F."/>
            <person name="Goodwin L."/>
            <person name="Pitluck S."/>
            <person name="Chertkov O."/>
            <person name="Held B."/>
            <person name="Detter J.C."/>
            <person name="Han C."/>
            <person name="Tapia R."/>
            <person name="Land M."/>
            <person name="Hauser L."/>
            <person name="Kyrpides N."/>
            <person name="Ivanova N."/>
            <person name="Mikhailova N."/>
            <person name="Haggblom M."/>
            <person name="Rauschenbach I."/>
            <person name="Bini E."/>
            <person name="Woyke T."/>
        </authorList>
    </citation>
    <scope>NUCLEOTIDE SEQUENCE [LARGE SCALE GENOMIC DNA]</scope>
    <source>
        <strain evidence="4">ATCC BAA-1389 / DSM 22839 / S5</strain>
    </source>
</reference>
<dbReference type="EMBL" id="CP002432">
    <property type="protein sequence ID" value="ADU65719.1"/>
    <property type="molecule type" value="Genomic_DNA"/>
</dbReference>
<dbReference type="OrthoDB" id="9801234at2"/>
<evidence type="ECO:0000256" key="2">
    <source>
        <dbReference type="ARBA" id="ARBA00022649"/>
    </source>
</evidence>
<dbReference type="Pfam" id="PF05016">
    <property type="entry name" value="ParE_toxin"/>
    <property type="match status" value="1"/>
</dbReference>
<sequence length="99" mass="11380">MTYKLRFHEKALAEWRALDNSIREPLKRKLASRLQQPHVPADALSGMPNCYKIKLKRIGYRLVYQVCNDTVVVSVIAVGKRDKNHVYGSANTRLETDKP</sequence>
<dbReference type="eggNOG" id="COG2026">
    <property type="taxonomic scope" value="Bacteria"/>
</dbReference>
<dbReference type="Proteomes" id="UP000002572">
    <property type="component" value="Chromosome"/>
</dbReference>
<dbReference type="RefSeq" id="WP_013505602.1">
    <property type="nucleotide sequence ID" value="NC_014836.1"/>
</dbReference>
<dbReference type="HOGENOM" id="CLU_155761_0_1_0"/>
<comment type="similarity">
    <text evidence="1">Belongs to the RelE toxin family.</text>
</comment>
<keyword evidence="2" id="KW-1277">Toxin-antitoxin system</keyword>
<evidence type="ECO:0000313" key="3">
    <source>
        <dbReference type="EMBL" id="ADU65719.1"/>
    </source>
</evidence>
<dbReference type="KEGG" id="din:Selin_0984"/>
<dbReference type="FunCoup" id="E6W358">
    <property type="interactions" value="64"/>
</dbReference>